<dbReference type="InterPro" id="IPR036140">
    <property type="entry name" value="PFN_sf"/>
</dbReference>
<evidence type="ECO:0000313" key="2">
    <source>
        <dbReference type="Proteomes" id="UP001186944"/>
    </source>
</evidence>
<keyword evidence="2" id="KW-1185">Reference proteome</keyword>
<protein>
    <recommendedName>
        <fullName evidence="3">Profilin</fullName>
    </recommendedName>
</protein>
<dbReference type="SUPFAM" id="SSF55770">
    <property type="entry name" value="Profilin (actin-binding protein)"/>
    <property type="match status" value="1"/>
</dbReference>
<dbReference type="Pfam" id="PF00235">
    <property type="entry name" value="Profilin"/>
    <property type="match status" value="1"/>
</dbReference>
<dbReference type="AlphaFoldDB" id="A0AA89BWX5"/>
<organism evidence="1 2">
    <name type="scientific">Pinctada imbricata</name>
    <name type="common">Atlantic pearl-oyster</name>
    <name type="synonym">Pinctada martensii</name>
    <dbReference type="NCBI Taxonomy" id="66713"/>
    <lineage>
        <taxon>Eukaryota</taxon>
        <taxon>Metazoa</taxon>
        <taxon>Spiralia</taxon>
        <taxon>Lophotrochozoa</taxon>
        <taxon>Mollusca</taxon>
        <taxon>Bivalvia</taxon>
        <taxon>Autobranchia</taxon>
        <taxon>Pteriomorphia</taxon>
        <taxon>Pterioida</taxon>
        <taxon>Pterioidea</taxon>
        <taxon>Pteriidae</taxon>
        <taxon>Pinctada</taxon>
    </lineage>
</organism>
<sequence length="131" mass="14821">MHSWKDLFHILTRNGKIERALILDSVGNVVISSSGLDASQKDVNVIYNTLNLRLRTLTKIKFCGNVYICFKHNDEKDTFMGKSGEFILVAHRANDVTVVGIAHSTTPGSCLYEVTSFCERMSRIRKRSRLT</sequence>
<dbReference type="InterPro" id="IPR048278">
    <property type="entry name" value="PFN"/>
</dbReference>
<reference evidence="1" key="1">
    <citation type="submission" date="2019-08" db="EMBL/GenBank/DDBJ databases">
        <title>The improved chromosome-level genome for the pearl oyster Pinctada fucata martensii using PacBio sequencing and Hi-C.</title>
        <authorList>
            <person name="Zheng Z."/>
        </authorList>
    </citation>
    <scope>NUCLEOTIDE SEQUENCE</scope>
    <source>
        <strain evidence="1">ZZ-2019</strain>
        <tissue evidence="1">Adductor muscle</tissue>
    </source>
</reference>
<proteinExistence type="predicted"/>
<dbReference type="Gene3D" id="3.30.450.30">
    <property type="entry name" value="Dynein light chain 2a, cytoplasmic"/>
    <property type="match status" value="1"/>
</dbReference>
<evidence type="ECO:0000313" key="1">
    <source>
        <dbReference type="EMBL" id="KAK3090448.1"/>
    </source>
</evidence>
<dbReference type="GO" id="GO:0003779">
    <property type="term" value="F:actin binding"/>
    <property type="evidence" value="ECO:0007669"/>
    <property type="project" value="InterPro"/>
</dbReference>
<evidence type="ECO:0008006" key="3">
    <source>
        <dbReference type="Google" id="ProtNLM"/>
    </source>
</evidence>
<dbReference type="EMBL" id="VSWD01000010">
    <property type="protein sequence ID" value="KAK3090448.1"/>
    <property type="molecule type" value="Genomic_DNA"/>
</dbReference>
<name>A0AA89BWX5_PINIB</name>
<gene>
    <name evidence="1" type="ORF">FSP39_011946</name>
</gene>
<dbReference type="Proteomes" id="UP001186944">
    <property type="component" value="Unassembled WGS sequence"/>
</dbReference>
<accession>A0AA89BWX5</accession>
<comment type="caution">
    <text evidence="1">The sequence shown here is derived from an EMBL/GenBank/DDBJ whole genome shotgun (WGS) entry which is preliminary data.</text>
</comment>